<dbReference type="SUPFAM" id="SSF50939">
    <property type="entry name" value="Sialidases"/>
    <property type="match status" value="1"/>
</dbReference>
<evidence type="ECO:0000259" key="2">
    <source>
        <dbReference type="Pfam" id="PF13088"/>
    </source>
</evidence>
<organism evidence="3 4">
    <name type="scientific">Maribellus luteus</name>
    <dbReference type="NCBI Taxonomy" id="2305463"/>
    <lineage>
        <taxon>Bacteria</taxon>
        <taxon>Pseudomonadati</taxon>
        <taxon>Bacteroidota</taxon>
        <taxon>Bacteroidia</taxon>
        <taxon>Marinilabiliales</taxon>
        <taxon>Prolixibacteraceae</taxon>
        <taxon>Maribellus</taxon>
    </lineage>
</organism>
<dbReference type="AlphaFoldDB" id="A0A399SXB0"/>
<dbReference type="InterPro" id="IPR036278">
    <property type="entry name" value="Sialidase_sf"/>
</dbReference>
<dbReference type="EMBL" id="QWGR01000014">
    <property type="protein sequence ID" value="RIJ46493.1"/>
    <property type="molecule type" value="Genomic_DNA"/>
</dbReference>
<keyword evidence="1" id="KW-0812">Transmembrane</keyword>
<reference evidence="3 4" key="1">
    <citation type="submission" date="2018-08" db="EMBL/GenBank/DDBJ databases">
        <title>Pallidiluteibacterium maritimus gen. nov., sp. nov., isolated from coastal sediment.</title>
        <authorList>
            <person name="Zhou L.Y."/>
        </authorList>
    </citation>
    <scope>NUCLEOTIDE SEQUENCE [LARGE SCALE GENOMIC DNA]</scope>
    <source>
        <strain evidence="3 4">XSD2</strain>
    </source>
</reference>
<dbReference type="CDD" id="cd15482">
    <property type="entry name" value="Sialidase_non-viral"/>
    <property type="match status" value="1"/>
</dbReference>
<dbReference type="PROSITE" id="PS51257">
    <property type="entry name" value="PROKAR_LIPOPROTEIN"/>
    <property type="match status" value="1"/>
</dbReference>
<comment type="caution">
    <text evidence="3">The sequence shown here is derived from an EMBL/GenBank/DDBJ whole genome shotgun (WGS) entry which is preliminary data.</text>
</comment>
<dbReference type="Pfam" id="PF13088">
    <property type="entry name" value="BNR_2"/>
    <property type="match status" value="1"/>
</dbReference>
<keyword evidence="4" id="KW-1185">Reference proteome</keyword>
<dbReference type="InterPro" id="IPR011040">
    <property type="entry name" value="Sialidase"/>
</dbReference>
<evidence type="ECO:0000313" key="4">
    <source>
        <dbReference type="Proteomes" id="UP000265926"/>
    </source>
</evidence>
<sequence length="423" mass="47889">MKYRIQKTIKLKYALMIIAASLVGIIFLACKGTEEISESDVLVSIPKVIDKQIWFINDQYNDEYRAIPSDPGFIYCPNVPTVPSVQPVPFPWEKENFYSGSGNYITGNIFVEPGKPWVLQLVISTPGKGDTSTGSPQYKTWYRVSKDGGKTFSELKLVVVKGHDTMNPIKGVKIGRNGFNIDFTRPIVKASNGEIMVPLSLHPWDEENQKIYLPVENAYLFGDAGVLVGKWLPDGSDVTWDFGEWLRIDYNVSTRGVCEATIIETKKPGKFAMVARCSNLARPELPGYARVSFSNDYCRTWSEPKPLTYTNGENFFVPTAHSTLFRSRKSGRVYWVGNITETNPQASHPRYPLVIAEVNTENFGLIKESVVMIDTRHEHEDTKLQLSNFNIMENVEKEEIIIVCKRYGGGKYASHPSWYRIKL</sequence>
<feature type="transmembrane region" description="Helical" evidence="1">
    <location>
        <begin position="12"/>
        <end position="29"/>
    </location>
</feature>
<dbReference type="Proteomes" id="UP000265926">
    <property type="component" value="Unassembled WGS sequence"/>
</dbReference>
<keyword evidence="1" id="KW-0472">Membrane</keyword>
<feature type="domain" description="Sialidase" evidence="2">
    <location>
        <begin position="137"/>
        <end position="359"/>
    </location>
</feature>
<keyword evidence="1" id="KW-1133">Transmembrane helix</keyword>
<dbReference type="Gene3D" id="2.120.10.10">
    <property type="match status" value="1"/>
</dbReference>
<evidence type="ECO:0000256" key="1">
    <source>
        <dbReference type="SAM" id="Phobius"/>
    </source>
</evidence>
<evidence type="ECO:0000313" key="3">
    <source>
        <dbReference type="EMBL" id="RIJ46493.1"/>
    </source>
</evidence>
<dbReference type="RefSeq" id="WP_119439556.1">
    <property type="nucleotide sequence ID" value="NZ_QWGR01000014.1"/>
</dbReference>
<name>A0A399SXB0_9BACT</name>
<accession>A0A399SXB0</accession>
<proteinExistence type="predicted"/>
<protein>
    <submittedName>
        <fullName evidence="3">Exo-alpha-sialidase</fullName>
    </submittedName>
</protein>
<gene>
    <name evidence="3" type="ORF">D1614_18985</name>
</gene>
<dbReference type="OrthoDB" id="240763at2"/>